<evidence type="ECO:0000313" key="2">
    <source>
        <dbReference type="Proteomes" id="UP000032309"/>
    </source>
</evidence>
<reference evidence="2" key="1">
    <citation type="journal article" date="2015" name="Genome Announc.">
        <title>Draft Genome Sequence of an Anaerobic Ammonium-Oxidizing Bacterium, "Candidatus Brocadia sinica".</title>
        <authorList>
            <person name="Oshiki M."/>
            <person name="Shinyako-Hata K."/>
            <person name="Satoh H."/>
            <person name="Okabe S."/>
        </authorList>
    </citation>
    <scope>NUCLEOTIDE SEQUENCE [LARGE SCALE GENOMIC DNA]</scope>
    <source>
        <strain evidence="2">JPN1</strain>
    </source>
</reference>
<gene>
    <name evidence="1" type="ORF">BROSI_A1809</name>
</gene>
<name>A0ABQ0JX21_9BACT</name>
<keyword evidence="2" id="KW-1185">Reference proteome</keyword>
<organism evidence="1 2">
    <name type="scientific">Candidatus Brocadia sinica JPN1</name>
    <dbReference type="NCBI Taxonomy" id="1197129"/>
    <lineage>
        <taxon>Bacteria</taxon>
        <taxon>Pseudomonadati</taxon>
        <taxon>Planctomycetota</taxon>
        <taxon>Candidatus Brocadiia</taxon>
        <taxon>Candidatus Brocadiales</taxon>
        <taxon>Candidatus Brocadiaceae</taxon>
        <taxon>Candidatus Brocadia</taxon>
    </lineage>
</organism>
<protein>
    <submittedName>
        <fullName evidence="1">Uncharacterized protein</fullName>
    </submittedName>
</protein>
<dbReference type="Proteomes" id="UP000032309">
    <property type="component" value="Unassembled WGS sequence"/>
</dbReference>
<evidence type="ECO:0000313" key="1">
    <source>
        <dbReference type="EMBL" id="GAN33292.1"/>
    </source>
</evidence>
<dbReference type="EMBL" id="BAFN01000001">
    <property type="protein sequence ID" value="GAN33292.1"/>
    <property type="molecule type" value="Genomic_DNA"/>
</dbReference>
<proteinExistence type="predicted"/>
<accession>A0ABQ0JX21</accession>
<comment type="caution">
    <text evidence="1">The sequence shown here is derived from an EMBL/GenBank/DDBJ whole genome shotgun (WGS) entry which is preliminary data.</text>
</comment>
<sequence>MSIDKHLSKKFQFGSSSICVGETVIGSQEYERRDRGNTMRG</sequence>